<reference evidence="2 3" key="1">
    <citation type="journal article" date="2022" name="bioRxiv">
        <title>Genomics of Preaxostyla Flagellates Illuminates Evolutionary Transitions and the Path Towards Mitochondrial Loss.</title>
        <authorList>
            <person name="Novak L.V.F."/>
            <person name="Treitli S.C."/>
            <person name="Pyrih J."/>
            <person name="Halakuc P."/>
            <person name="Pipaliya S.V."/>
            <person name="Vacek V."/>
            <person name="Brzon O."/>
            <person name="Soukal P."/>
            <person name="Eme L."/>
            <person name="Dacks J.B."/>
            <person name="Karnkowska A."/>
            <person name="Elias M."/>
            <person name="Hampl V."/>
        </authorList>
    </citation>
    <scope>NUCLEOTIDE SEQUENCE [LARGE SCALE GENOMIC DNA]</scope>
    <source>
        <strain evidence="2">NAU3</strain>
        <tissue evidence="2">Gut</tissue>
    </source>
</reference>
<evidence type="ECO:0000313" key="2">
    <source>
        <dbReference type="EMBL" id="KAK2961205.1"/>
    </source>
</evidence>
<feature type="compositionally biased region" description="Basic and acidic residues" evidence="1">
    <location>
        <begin position="103"/>
        <end position="113"/>
    </location>
</feature>
<sequence length="131" mass="14200">MEGFTISNIASRTRVEWSVCGGVTPTTAGMEHIAVLGSTTTAADGWSTAFRHEVDVIGFESVAWMAETDSDPNNTKVLSVQPQPSRISDSNGMTHIVRMGRVEDASRSFHLEHPSPTPPSPQFDVSRQSVQ</sequence>
<feature type="region of interest" description="Disordered" evidence="1">
    <location>
        <begin position="103"/>
        <end position="131"/>
    </location>
</feature>
<organism evidence="2 3">
    <name type="scientific">Blattamonas nauphoetae</name>
    <dbReference type="NCBI Taxonomy" id="2049346"/>
    <lineage>
        <taxon>Eukaryota</taxon>
        <taxon>Metamonada</taxon>
        <taxon>Preaxostyla</taxon>
        <taxon>Oxymonadida</taxon>
        <taxon>Blattamonas</taxon>
    </lineage>
</organism>
<protein>
    <submittedName>
        <fullName evidence="2">Uncharacterized protein</fullName>
    </submittedName>
</protein>
<name>A0ABQ9YBY4_9EUKA</name>
<keyword evidence="3" id="KW-1185">Reference proteome</keyword>
<gene>
    <name evidence="2" type="ORF">BLNAU_3973</name>
</gene>
<dbReference type="Proteomes" id="UP001281761">
    <property type="component" value="Unassembled WGS sequence"/>
</dbReference>
<evidence type="ECO:0000313" key="3">
    <source>
        <dbReference type="Proteomes" id="UP001281761"/>
    </source>
</evidence>
<comment type="caution">
    <text evidence="2">The sequence shown here is derived from an EMBL/GenBank/DDBJ whole genome shotgun (WGS) entry which is preliminary data.</text>
</comment>
<evidence type="ECO:0000256" key="1">
    <source>
        <dbReference type="SAM" id="MobiDB-lite"/>
    </source>
</evidence>
<feature type="region of interest" description="Disordered" evidence="1">
    <location>
        <begin position="73"/>
        <end position="92"/>
    </location>
</feature>
<proteinExistence type="predicted"/>
<dbReference type="EMBL" id="JARBJD010000018">
    <property type="protein sequence ID" value="KAK2961205.1"/>
    <property type="molecule type" value="Genomic_DNA"/>
</dbReference>
<accession>A0ABQ9YBY4</accession>